<dbReference type="EMBL" id="RBZM01000005">
    <property type="protein sequence ID" value="RKP54461.1"/>
    <property type="molecule type" value="Genomic_DNA"/>
</dbReference>
<proteinExistence type="predicted"/>
<feature type="region of interest" description="Disordered" evidence="1">
    <location>
        <begin position="716"/>
        <end position="735"/>
    </location>
</feature>
<evidence type="ECO:0000313" key="3">
    <source>
        <dbReference type="Proteomes" id="UP000282076"/>
    </source>
</evidence>
<dbReference type="Pfam" id="PF17132">
    <property type="entry name" value="Glyco_hydro_106"/>
    <property type="match status" value="1"/>
</dbReference>
<name>A0A494XV16_9BACL</name>
<dbReference type="Proteomes" id="UP000282076">
    <property type="component" value="Unassembled WGS sequence"/>
</dbReference>
<dbReference type="RefSeq" id="WP_120977566.1">
    <property type="nucleotide sequence ID" value="NZ_RBZM01000005.1"/>
</dbReference>
<dbReference type="PANTHER" id="PTHR36848">
    <property type="entry name" value="DNA-BINDING PROTEIN (PUTATIVE SECRETED PROTEIN)-RELATED"/>
    <property type="match status" value="1"/>
</dbReference>
<reference evidence="2 3" key="1">
    <citation type="submission" date="2018-10" db="EMBL/GenBank/DDBJ databases">
        <title>Cohnella sp. M2MS4P-1, whole genome shotgun sequence.</title>
        <authorList>
            <person name="Tuo L."/>
        </authorList>
    </citation>
    <scope>NUCLEOTIDE SEQUENCE [LARGE SCALE GENOMIC DNA]</scope>
    <source>
        <strain evidence="2 3">M2MS4P-1</strain>
    </source>
</reference>
<organism evidence="2 3">
    <name type="scientific">Cohnella endophytica</name>
    <dbReference type="NCBI Taxonomy" id="2419778"/>
    <lineage>
        <taxon>Bacteria</taxon>
        <taxon>Bacillati</taxon>
        <taxon>Bacillota</taxon>
        <taxon>Bacilli</taxon>
        <taxon>Bacillales</taxon>
        <taxon>Paenibacillaceae</taxon>
        <taxon>Cohnella</taxon>
    </lineage>
</organism>
<protein>
    <recommendedName>
        <fullName evidence="4">Glycoside hydrolase</fullName>
    </recommendedName>
</protein>
<dbReference type="PANTHER" id="PTHR36848:SF2">
    <property type="entry name" value="SECRETED PROTEIN"/>
    <property type="match status" value="1"/>
</dbReference>
<accession>A0A494XV16</accession>
<dbReference type="AlphaFoldDB" id="A0A494XV16"/>
<dbReference type="OrthoDB" id="9761519at2"/>
<dbReference type="InterPro" id="IPR053161">
    <property type="entry name" value="Ulvan_degrading_GH"/>
</dbReference>
<evidence type="ECO:0000313" key="2">
    <source>
        <dbReference type="EMBL" id="RKP54461.1"/>
    </source>
</evidence>
<keyword evidence="3" id="KW-1185">Reference proteome</keyword>
<comment type="caution">
    <text evidence="2">The sequence shown here is derived from an EMBL/GenBank/DDBJ whole genome shotgun (WGS) entry which is preliminary data.</text>
</comment>
<evidence type="ECO:0008006" key="4">
    <source>
        <dbReference type="Google" id="ProtNLM"/>
    </source>
</evidence>
<evidence type="ECO:0000256" key="1">
    <source>
        <dbReference type="SAM" id="MobiDB-lite"/>
    </source>
</evidence>
<gene>
    <name evidence="2" type="ORF">D7Z26_14030</name>
</gene>
<sequence>MERTESARFQNPPSAYRPAPLWVWNDEMSEPRLREQLQALKSHGFGGAFVHPRPGLITEYLSEDWFRLWSEALTIAKELELKLYIYDENSYPSGFAGGHIPSQLPDCLANAVILKKWTKENWVQAREGGNTFLNKPGHPIRSYAYETSAEGVAIVTKEVSDEPISRWESYGEQFMVFEIGTPETNSWLGGFAYTDVLRPEVTELFIRTTYQPYYDKFSADFGNAIPAIFTDEPEISPGNLFQSGSNFLPFSYWFAAEFNKRNGYSLLDRLPALFMDVQGLTAAPYDAQKVRYDYYDTLRELWVANSVRPLSEWCEQRGIAYTGHYLEHSWPYPWGRSSPSVMSLYEYMHWPAIDMLMTKLLKNDESESHLMVTIREAHSAANQLSRERVLCEAYGAGGWDSTFEDYRRIGDWLFVHGINFMNQHLTYSTIAGARKRDHPQSFDWRQPWWEEYTLLNDYFARLSLTLSAGVTRNRVLVLNPTTSAYLMTPDQGNPGLVSDHTGDFKRDLQLFQFLCDRHWDYDFGDEFIIANRGDVREDRFIVGSRDYEVVVIPGAMTQMRSSTLELLLRLLERGGRVLALNGKLSRVDGILDEKRIARLRNKAGWSEYEDFQRLDEALRTILTPRLAWETAEPGGYNGMAHLRREHEEGTAYYFLTNSGASAQQGTLKIEGEYAECYDAWDGTVKSIPFDREGSRLLVPLTLPSSGSILLKVTNRMPADPENGSERVEDQPPSAEWSPLTLHSSHVLAESLNMLPIDYCTLNVDGKTYDEINTLHAAQKLFEHRGFATNPWDNGIQFKRRLLDRDRQYGESSGFEVRYEFLVRGDELPESAYVGIEHAGWYRVYCNDALVESQSTVSELDPNIHEIELTSFIRSGLNVITLRASIFNVRMEIEPVYIRGEFGVFAEQERWTIGRKPELAIGTWIDQGYPFYGGAVRYSYDFQLAKPAQELLLDFPEREATILSIWLNGEFIGIVGTDGANSYHFGCNLNPGMHGLEVRVCGSLKNLLGPHHDPERPRNAAWPGCWKLAPKFGRPAAGRYDLISYGLFGHIRLNYR</sequence>